<evidence type="ECO:0000256" key="2">
    <source>
        <dbReference type="ARBA" id="ARBA00022603"/>
    </source>
</evidence>
<dbReference type="GO" id="GO:0008757">
    <property type="term" value="F:S-adenosylmethionine-dependent methyltransferase activity"/>
    <property type="evidence" value="ECO:0007669"/>
    <property type="project" value="InterPro"/>
</dbReference>
<dbReference type="Gene3D" id="3.40.50.150">
    <property type="entry name" value="Vaccinia Virus protein VP39"/>
    <property type="match status" value="1"/>
</dbReference>
<evidence type="ECO:0000256" key="1">
    <source>
        <dbReference type="ARBA" id="ARBA00008361"/>
    </source>
</evidence>
<keyword evidence="3" id="KW-0808">Transferase</keyword>
<dbReference type="Pfam" id="PF08241">
    <property type="entry name" value="Methyltransf_11"/>
    <property type="match status" value="1"/>
</dbReference>
<evidence type="ECO:0000256" key="3">
    <source>
        <dbReference type="ARBA" id="ARBA00022679"/>
    </source>
</evidence>
<protein>
    <recommendedName>
        <fullName evidence="4">Methyltransferase type 11 domain-containing protein</fullName>
    </recommendedName>
</protein>
<dbReference type="CDD" id="cd02440">
    <property type="entry name" value="AdoMet_MTases"/>
    <property type="match status" value="1"/>
</dbReference>
<dbReference type="EMBL" id="KN838642">
    <property type="protein sequence ID" value="KIJ99676.1"/>
    <property type="molecule type" value="Genomic_DNA"/>
</dbReference>
<keyword evidence="6" id="KW-1185">Reference proteome</keyword>
<dbReference type="OrthoDB" id="66144at2759"/>
<evidence type="ECO:0000259" key="4">
    <source>
        <dbReference type="Pfam" id="PF08241"/>
    </source>
</evidence>
<dbReference type="Proteomes" id="UP000054477">
    <property type="component" value="Unassembled WGS sequence"/>
</dbReference>
<dbReference type="InterPro" id="IPR051052">
    <property type="entry name" value="Diverse_substrate_MTase"/>
</dbReference>
<evidence type="ECO:0000313" key="6">
    <source>
        <dbReference type="Proteomes" id="UP000054477"/>
    </source>
</evidence>
<comment type="similarity">
    <text evidence="1">Belongs to the methyltransferase superfamily.</text>
</comment>
<sequence>MSSSSHVHDIAKSGFGTGTNELYNTIRPSYQAPALSFIRQAVDASHALNIVEWVPCLHDGLIFSNFGLRIGAGTGIFTRALLAQPEWDSSINEIRAIEPSEGMRSIFSKTVNDERVSINKGTFDASGIENGWANLIVVAQAFHWCPNYELAAAEFDRILKPKGTLALIWNLEDRQAFIFCRDGAEWVAQVRERIERHEEGTPQFRLGLWRQVYNAASYQKAFRAPHEQTWSYNLEATANTVIDRASSKSYIAVLPPAVKAEVQQDLRRILADGEKIWVDKKLGVFEYPYETLVVIAQKL</sequence>
<feature type="domain" description="Methyltransferase type 11" evidence="4">
    <location>
        <begin position="68"/>
        <end position="166"/>
    </location>
</feature>
<proteinExistence type="inferred from homology"/>
<accession>A0A0C9XPW2</accession>
<organism evidence="5 6">
    <name type="scientific">Laccaria amethystina LaAM-08-1</name>
    <dbReference type="NCBI Taxonomy" id="1095629"/>
    <lineage>
        <taxon>Eukaryota</taxon>
        <taxon>Fungi</taxon>
        <taxon>Dikarya</taxon>
        <taxon>Basidiomycota</taxon>
        <taxon>Agaricomycotina</taxon>
        <taxon>Agaricomycetes</taxon>
        <taxon>Agaricomycetidae</taxon>
        <taxon>Agaricales</taxon>
        <taxon>Agaricineae</taxon>
        <taxon>Hydnangiaceae</taxon>
        <taxon>Laccaria</taxon>
    </lineage>
</organism>
<dbReference type="STRING" id="1095629.A0A0C9XPW2"/>
<dbReference type="PANTHER" id="PTHR44942:SF4">
    <property type="entry name" value="METHYLTRANSFERASE TYPE 11 DOMAIN-CONTAINING PROTEIN"/>
    <property type="match status" value="1"/>
</dbReference>
<dbReference type="PANTHER" id="PTHR44942">
    <property type="entry name" value="METHYLTRANSF_11 DOMAIN-CONTAINING PROTEIN"/>
    <property type="match status" value="1"/>
</dbReference>
<reference evidence="5 6" key="1">
    <citation type="submission" date="2014-04" db="EMBL/GenBank/DDBJ databases">
        <authorList>
            <consortium name="DOE Joint Genome Institute"/>
            <person name="Kuo A."/>
            <person name="Kohler A."/>
            <person name="Nagy L.G."/>
            <person name="Floudas D."/>
            <person name="Copeland A."/>
            <person name="Barry K.W."/>
            <person name="Cichocki N."/>
            <person name="Veneault-Fourrey C."/>
            <person name="LaButti K."/>
            <person name="Lindquist E.A."/>
            <person name="Lipzen A."/>
            <person name="Lundell T."/>
            <person name="Morin E."/>
            <person name="Murat C."/>
            <person name="Sun H."/>
            <person name="Tunlid A."/>
            <person name="Henrissat B."/>
            <person name="Grigoriev I.V."/>
            <person name="Hibbett D.S."/>
            <person name="Martin F."/>
            <person name="Nordberg H.P."/>
            <person name="Cantor M.N."/>
            <person name="Hua S.X."/>
        </authorList>
    </citation>
    <scope>NUCLEOTIDE SEQUENCE [LARGE SCALE GENOMIC DNA]</scope>
    <source>
        <strain evidence="5 6">LaAM-08-1</strain>
    </source>
</reference>
<dbReference type="InterPro" id="IPR029063">
    <property type="entry name" value="SAM-dependent_MTases_sf"/>
</dbReference>
<dbReference type="GO" id="GO:0032259">
    <property type="term" value="P:methylation"/>
    <property type="evidence" value="ECO:0007669"/>
    <property type="project" value="UniProtKB-KW"/>
</dbReference>
<dbReference type="HOGENOM" id="CLU_049344_3_1_1"/>
<gene>
    <name evidence="5" type="ORF">K443DRAFT_101793</name>
</gene>
<evidence type="ECO:0000313" key="5">
    <source>
        <dbReference type="EMBL" id="KIJ99676.1"/>
    </source>
</evidence>
<keyword evidence="2" id="KW-0489">Methyltransferase</keyword>
<dbReference type="AlphaFoldDB" id="A0A0C9XPW2"/>
<reference evidence="6" key="2">
    <citation type="submission" date="2015-01" db="EMBL/GenBank/DDBJ databases">
        <title>Evolutionary Origins and Diversification of the Mycorrhizal Mutualists.</title>
        <authorList>
            <consortium name="DOE Joint Genome Institute"/>
            <consortium name="Mycorrhizal Genomics Consortium"/>
            <person name="Kohler A."/>
            <person name="Kuo A."/>
            <person name="Nagy L.G."/>
            <person name="Floudas D."/>
            <person name="Copeland A."/>
            <person name="Barry K.W."/>
            <person name="Cichocki N."/>
            <person name="Veneault-Fourrey C."/>
            <person name="LaButti K."/>
            <person name="Lindquist E.A."/>
            <person name="Lipzen A."/>
            <person name="Lundell T."/>
            <person name="Morin E."/>
            <person name="Murat C."/>
            <person name="Riley R."/>
            <person name="Ohm R."/>
            <person name="Sun H."/>
            <person name="Tunlid A."/>
            <person name="Henrissat B."/>
            <person name="Grigoriev I.V."/>
            <person name="Hibbett D.S."/>
            <person name="Martin F."/>
        </authorList>
    </citation>
    <scope>NUCLEOTIDE SEQUENCE [LARGE SCALE GENOMIC DNA]</scope>
    <source>
        <strain evidence="6">LaAM-08-1</strain>
    </source>
</reference>
<dbReference type="InterPro" id="IPR013216">
    <property type="entry name" value="Methyltransf_11"/>
</dbReference>
<name>A0A0C9XPW2_9AGAR</name>
<dbReference type="SUPFAM" id="SSF53335">
    <property type="entry name" value="S-adenosyl-L-methionine-dependent methyltransferases"/>
    <property type="match status" value="1"/>
</dbReference>